<proteinExistence type="predicted"/>
<dbReference type="AlphaFoldDB" id="A0A2A7VQQ1"/>
<evidence type="ECO:0000313" key="2">
    <source>
        <dbReference type="Proteomes" id="UP000220045"/>
    </source>
</evidence>
<name>A0A2A7VQQ1_9BACI</name>
<reference evidence="1 2" key="1">
    <citation type="submission" date="2017-09" db="EMBL/GenBank/DDBJ databases">
        <title>Large-scale bioinformatics analysis of Bacillus genomes uncovers conserved roles of natural products in bacterial physiology.</title>
        <authorList>
            <consortium name="Agbiome Team Llc"/>
            <person name="Bleich R.M."/>
            <person name="Grubbs K.J."/>
            <person name="Santa Maria K.C."/>
            <person name="Allen S.E."/>
            <person name="Farag S."/>
            <person name="Shank E.A."/>
            <person name="Bowers A."/>
        </authorList>
    </citation>
    <scope>NUCLEOTIDE SEQUENCE [LARGE SCALE GENOMIC DNA]</scope>
    <source>
        <strain evidence="1 2">AFS004017</strain>
    </source>
</reference>
<dbReference type="EMBL" id="NUEL01000085">
    <property type="protein sequence ID" value="PEI99658.1"/>
    <property type="molecule type" value="Genomic_DNA"/>
</dbReference>
<sequence>MLDEMYRQGMNRQALQFLSKRVDIPDARLGVGPAEHLAPMGVRIQYENKVPKLVLPSIDHLPFEKVRDDKVEAKMFETDNFQVGAPFMGV</sequence>
<gene>
    <name evidence="1" type="ORF">CN684_31225</name>
</gene>
<protein>
    <submittedName>
        <fullName evidence="1">Uncharacterized protein</fullName>
    </submittedName>
</protein>
<dbReference type="Proteomes" id="UP000220045">
    <property type="component" value="Unassembled WGS sequence"/>
</dbReference>
<accession>A0A2A7VQQ1</accession>
<comment type="caution">
    <text evidence="1">The sequence shown here is derived from an EMBL/GenBank/DDBJ whole genome shotgun (WGS) entry which is preliminary data.</text>
</comment>
<evidence type="ECO:0000313" key="1">
    <source>
        <dbReference type="EMBL" id="PEI99658.1"/>
    </source>
</evidence>
<organism evidence="1 2">
    <name type="scientific">Bacillus wiedmannii</name>
    <dbReference type="NCBI Taxonomy" id="1890302"/>
    <lineage>
        <taxon>Bacteria</taxon>
        <taxon>Bacillati</taxon>
        <taxon>Bacillota</taxon>
        <taxon>Bacilli</taxon>
        <taxon>Bacillales</taxon>
        <taxon>Bacillaceae</taxon>
        <taxon>Bacillus</taxon>
        <taxon>Bacillus cereus group</taxon>
    </lineage>
</organism>